<accession>A0A9P0CH29</accession>
<organism evidence="2 3">
    <name type="scientific">Psylliodes chrysocephalus</name>
    <dbReference type="NCBI Taxonomy" id="3402493"/>
    <lineage>
        <taxon>Eukaryota</taxon>
        <taxon>Metazoa</taxon>
        <taxon>Ecdysozoa</taxon>
        <taxon>Arthropoda</taxon>
        <taxon>Hexapoda</taxon>
        <taxon>Insecta</taxon>
        <taxon>Pterygota</taxon>
        <taxon>Neoptera</taxon>
        <taxon>Endopterygota</taxon>
        <taxon>Coleoptera</taxon>
        <taxon>Polyphaga</taxon>
        <taxon>Cucujiformia</taxon>
        <taxon>Chrysomeloidea</taxon>
        <taxon>Chrysomelidae</taxon>
        <taxon>Galerucinae</taxon>
        <taxon>Alticini</taxon>
        <taxon>Psylliodes</taxon>
    </lineage>
</organism>
<feature type="region of interest" description="Disordered" evidence="1">
    <location>
        <begin position="16"/>
        <end position="45"/>
    </location>
</feature>
<gene>
    <name evidence="2" type="ORF">PSYICH_LOCUS271</name>
</gene>
<dbReference type="EMBL" id="OV651813">
    <property type="protein sequence ID" value="CAH1099054.1"/>
    <property type="molecule type" value="Genomic_DNA"/>
</dbReference>
<dbReference type="OrthoDB" id="427030at2759"/>
<evidence type="ECO:0000313" key="2">
    <source>
        <dbReference type="EMBL" id="CAH1099054.1"/>
    </source>
</evidence>
<evidence type="ECO:0000256" key="1">
    <source>
        <dbReference type="SAM" id="MobiDB-lite"/>
    </source>
</evidence>
<keyword evidence="3" id="KW-1185">Reference proteome</keyword>
<dbReference type="Proteomes" id="UP001153636">
    <property type="component" value="Chromosome 1"/>
</dbReference>
<reference evidence="2" key="1">
    <citation type="submission" date="2022-01" db="EMBL/GenBank/DDBJ databases">
        <authorList>
            <person name="King R."/>
        </authorList>
    </citation>
    <scope>NUCLEOTIDE SEQUENCE</scope>
</reference>
<dbReference type="AlphaFoldDB" id="A0A9P0CH29"/>
<name>A0A9P0CH29_9CUCU</name>
<sequence length="116" mass="12498">MTNVSPHLVFKNGVNPTLWPQDVPFPPDEGKEEVQSTYGDGDNSDRASCFSPNGLAGNLQYPAYFKDAKGMNHAVFGGGTNFGALQYLKQQQPGKGLPDVIQHGRSAGINTNSFLK</sequence>
<evidence type="ECO:0000313" key="3">
    <source>
        <dbReference type="Proteomes" id="UP001153636"/>
    </source>
</evidence>
<protein>
    <submittedName>
        <fullName evidence="2">Uncharacterized protein</fullName>
    </submittedName>
</protein>
<proteinExistence type="predicted"/>